<comment type="caution">
    <text evidence="1">The sequence shown here is derived from an EMBL/GenBank/DDBJ whole genome shotgun (WGS) entry which is preliminary data.</text>
</comment>
<proteinExistence type="predicted"/>
<dbReference type="AlphaFoldDB" id="A0A5C6A4C7"/>
<reference evidence="1 2" key="1">
    <citation type="submission" date="2019-02" db="EMBL/GenBank/DDBJ databases">
        <title>Deep-cultivation of Planctomycetes and their phenomic and genomic characterization uncovers novel biology.</title>
        <authorList>
            <person name="Wiegand S."/>
            <person name="Jogler M."/>
            <person name="Boedeker C."/>
            <person name="Pinto D."/>
            <person name="Vollmers J."/>
            <person name="Rivas-Marin E."/>
            <person name="Kohn T."/>
            <person name="Peeters S.H."/>
            <person name="Heuer A."/>
            <person name="Rast P."/>
            <person name="Oberbeckmann S."/>
            <person name="Bunk B."/>
            <person name="Jeske O."/>
            <person name="Meyerdierks A."/>
            <person name="Storesund J.E."/>
            <person name="Kallscheuer N."/>
            <person name="Luecker S."/>
            <person name="Lage O.M."/>
            <person name="Pohl T."/>
            <person name="Merkel B.J."/>
            <person name="Hornburger P."/>
            <person name="Mueller R.-W."/>
            <person name="Bruemmer F."/>
            <person name="Labrenz M."/>
            <person name="Spormann A.M."/>
            <person name="Op Den Camp H."/>
            <person name="Overmann J."/>
            <person name="Amann R."/>
            <person name="Jetten M.S.M."/>
            <person name="Mascher T."/>
            <person name="Medema M.H."/>
            <person name="Devos D.P."/>
            <person name="Kaster A.-K."/>
            <person name="Ovreas L."/>
            <person name="Rohde M."/>
            <person name="Galperin M.Y."/>
            <person name="Jogler C."/>
        </authorList>
    </citation>
    <scope>NUCLEOTIDE SEQUENCE [LARGE SCALE GENOMIC DNA]</scope>
    <source>
        <strain evidence="1 2">Pla100</strain>
    </source>
</reference>
<evidence type="ECO:0008006" key="3">
    <source>
        <dbReference type="Google" id="ProtNLM"/>
    </source>
</evidence>
<dbReference type="RefSeq" id="WP_146579112.1">
    <property type="nucleotide sequence ID" value="NZ_SJPM01000008.1"/>
</dbReference>
<keyword evidence="2" id="KW-1185">Reference proteome</keyword>
<dbReference type="OrthoDB" id="210132at2"/>
<protein>
    <recommendedName>
        <fullName evidence="3">AP2 domain protein</fullName>
    </recommendedName>
</protein>
<evidence type="ECO:0000313" key="2">
    <source>
        <dbReference type="Proteomes" id="UP000316213"/>
    </source>
</evidence>
<organism evidence="1 2">
    <name type="scientific">Neorhodopirellula pilleata</name>
    <dbReference type="NCBI Taxonomy" id="2714738"/>
    <lineage>
        <taxon>Bacteria</taxon>
        <taxon>Pseudomonadati</taxon>
        <taxon>Planctomycetota</taxon>
        <taxon>Planctomycetia</taxon>
        <taxon>Pirellulales</taxon>
        <taxon>Pirellulaceae</taxon>
        <taxon>Neorhodopirellula</taxon>
    </lineage>
</organism>
<sequence>MATRTRRTWAPDPRGYYSRQIGWISSKTGKQQQHKFIIGKVKKQAEIRERKLRELWEQHEADSGAERPQWP</sequence>
<dbReference type="Proteomes" id="UP000316213">
    <property type="component" value="Unassembled WGS sequence"/>
</dbReference>
<evidence type="ECO:0000313" key="1">
    <source>
        <dbReference type="EMBL" id="TWT94148.1"/>
    </source>
</evidence>
<name>A0A5C6A4C7_9BACT</name>
<gene>
    <name evidence="1" type="ORF">Pla100_37560</name>
</gene>
<accession>A0A5C6A4C7</accession>
<dbReference type="EMBL" id="SJPM01000008">
    <property type="protein sequence ID" value="TWT94148.1"/>
    <property type="molecule type" value="Genomic_DNA"/>
</dbReference>